<dbReference type="EMBL" id="FOZW01000016">
    <property type="protein sequence ID" value="SFT22343.1"/>
    <property type="molecule type" value="Genomic_DNA"/>
</dbReference>
<evidence type="ECO:0000256" key="1">
    <source>
        <dbReference type="ARBA" id="ARBA00022849"/>
    </source>
</evidence>
<dbReference type="InterPro" id="IPR036196">
    <property type="entry name" value="Ptyr_pPase_sf"/>
</dbReference>
<dbReference type="InterPro" id="IPR036390">
    <property type="entry name" value="WH_DNA-bd_sf"/>
</dbReference>
<dbReference type="PANTHER" id="PTHR43428:SF1">
    <property type="entry name" value="ARSENATE REDUCTASE"/>
    <property type="match status" value="1"/>
</dbReference>
<dbReference type="SUPFAM" id="SSF46785">
    <property type="entry name" value="Winged helix' DNA-binding domain"/>
    <property type="match status" value="1"/>
</dbReference>
<feature type="domain" description="HTH arsR-type" evidence="2">
    <location>
        <begin position="1"/>
        <end position="94"/>
    </location>
</feature>
<dbReference type="GO" id="GO:0003700">
    <property type="term" value="F:DNA-binding transcription factor activity"/>
    <property type="evidence" value="ECO:0007669"/>
    <property type="project" value="InterPro"/>
</dbReference>
<dbReference type="InterPro" id="IPR001845">
    <property type="entry name" value="HTH_ArsR_DNA-bd_dom"/>
</dbReference>
<dbReference type="GO" id="GO:0046685">
    <property type="term" value="P:response to arsenic-containing substance"/>
    <property type="evidence" value="ECO:0007669"/>
    <property type="project" value="UniProtKB-KW"/>
</dbReference>
<dbReference type="CDD" id="cd16345">
    <property type="entry name" value="LMWP_ArsC"/>
    <property type="match status" value="1"/>
</dbReference>
<dbReference type="Proteomes" id="UP000199392">
    <property type="component" value="Unassembled WGS sequence"/>
</dbReference>
<evidence type="ECO:0000313" key="4">
    <source>
        <dbReference type="Proteomes" id="UP000199392"/>
    </source>
</evidence>
<dbReference type="Gene3D" id="1.10.10.10">
    <property type="entry name" value="Winged helix-like DNA-binding domain superfamily/Winged helix DNA-binding domain"/>
    <property type="match status" value="1"/>
</dbReference>
<dbReference type="Pfam" id="PF01451">
    <property type="entry name" value="LMWPc"/>
    <property type="match status" value="1"/>
</dbReference>
<dbReference type="RefSeq" id="WP_092429893.1">
    <property type="nucleotide sequence ID" value="NZ_FNCL01000016.1"/>
</dbReference>
<accession>A0A1I6W8L6</accession>
<dbReference type="SUPFAM" id="SSF52788">
    <property type="entry name" value="Phosphotyrosine protein phosphatases I"/>
    <property type="match status" value="1"/>
</dbReference>
<gene>
    <name evidence="3" type="ORF">SAMN04488050_11648</name>
</gene>
<dbReference type="AlphaFoldDB" id="A0A1I6W8L6"/>
<organism evidence="3 4">
    <name type="scientific">Alloyangia pacifica</name>
    <dbReference type="NCBI Taxonomy" id="311180"/>
    <lineage>
        <taxon>Bacteria</taxon>
        <taxon>Pseudomonadati</taxon>
        <taxon>Pseudomonadota</taxon>
        <taxon>Alphaproteobacteria</taxon>
        <taxon>Rhodobacterales</taxon>
        <taxon>Roseobacteraceae</taxon>
        <taxon>Alloyangia</taxon>
    </lineage>
</organism>
<dbReference type="STRING" id="311180.SAMN04488050_11648"/>
<evidence type="ECO:0000313" key="3">
    <source>
        <dbReference type="EMBL" id="SFT22343.1"/>
    </source>
</evidence>
<name>A0A1I6W8L6_9RHOB</name>
<sequence length="295" mass="32461">MEKEIPDRLMTLGHPQRLALFRLLMRRYPDRLPAGEIAEVLEVKASTLSTYLAALMRAGLVTQDRAGTSLLYAVDMKQVQETFDYLLRDCCRGRPEICSPSPFFATEGTAQMITASQDRTYNVLFICTGNSARSIFAETLLREIAGERFNVYSAGTKPSSELNPIAVELLRQKGHDIAPLRAKNVSEFSGAGAPDLDFVFTVCNQAANEECPAWDGQPISGHWGMPDPVKATGTEAEKMLAFQQAYGALKHRIEAFAALPIAQLDRISLQAAVDEIAQFDTPETSLIKTSPKETT</sequence>
<protein>
    <submittedName>
        <fullName evidence="3">Transcriptional regulator, ArsR family</fullName>
    </submittedName>
</protein>
<dbReference type="SMART" id="SM00418">
    <property type="entry name" value="HTH_ARSR"/>
    <property type="match status" value="1"/>
</dbReference>
<dbReference type="Gene3D" id="3.40.50.2300">
    <property type="match status" value="1"/>
</dbReference>
<reference evidence="4" key="1">
    <citation type="submission" date="2016-10" db="EMBL/GenBank/DDBJ databases">
        <authorList>
            <person name="Varghese N."/>
            <person name="Submissions S."/>
        </authorList>
    </citation>
    <scope>NUCLEOTIDE SEQUENCE [LARGE SCALE GENOMIC DNA]</scope>
    <source>
        <strain evidence="4">DSM 26894</strain>
    </source>
</reference>
<keyword evidence="4" id="KW-1185">Reference proteome</keyword>
<dbReference type="SMART" id="SM00226">
    <property type="entry name" value="LMWPc"/>
    <property type="match status" value="1"/>
</dbReference>
<dbReference type="CDD" id="cd00090">
    <property type="entry name" value="HTH_ARSR"/>
    <property type="match status" value="1"/>
</dbReference>
<dbReference type="OrthoDB" id="9793058at2"/>
<evidence type="ECO:0000259" key="2">
    <source>
        <dbReference type="PROSITE" id="PS50987"/>
    </source>
</evidence>
<dbReference type="PROSITE" id="PS50987">
    <property type="entry name" value="HTH_ARSR_2"/>
    <property type="match status" value="1"/>
</dbReference>
<keyword evidence="1" id="KW-0059">Arsenical resistance</keyword>
<dbReference type="Pfam" id="PF12840">
    <property type="entry name" value="HTH_20"/>
    <property type="match status" value="1"/>
</dbReference>
<proteinExistence type="predicted"/>
<dbReference type="InterPro" id="IPR011991">
    <property type="entry name" value="ArsR-like_HTH"/>
</dbReference>
<dbReference type="InterPro" id="IPR036388">
    <property type="entry name" value="WH-like_DNA-bd_sf"/>
</dbReference>
<dbReference type="InterPro" id="IPR023485">
    <property type="entry name" value="Ptyr_pPase"/>
</dbReference>
<dbReference type="PANTHER" id="PTHR43428">
    <property type="entry name" value="ARSENATE REDUCTASE"/>
    <property type="match status" value="1"/>
</dbReference>